<dbReference type="EMBL" id="CYTW01000006">
    <property type="protein sequence ID" value="CUK12780.1"/>
    <property type="molecule type" value="Genomic_DNA"/>
</dbReference>
<evidence type="ECO:0000313" key="1">
    <source>
        <dbReference type="EMBL" id="CUK12780.1"/>
    </source>
</evidence>
<proteinExistence type="predicted"/>
<evidence type="ECO:0000313" key="2">
    <source>
        <dbReference type="Proteomes" id="UP000051870"/>
    </source>
</evidence>
<sequence length="116" mass="13291">MKDDSLEQLQRILETERTALLNGHLDQLHDLLHEKERLLGSLGSENISHDNKLLNTLQQKMLRNQTLLENSLLGIRAVADRVSSVRKVRESLETYDNNGHRLELTLGQATKLEKRA</sequence>
<dbReference type="Proteomes" id="UP000051870">
    <property type="component" value="Unassembled WGS sequence"/>
</dbReference>
<reference evidence="2" key="1">
    <citation type="submission" date="2015-09" db="EMBL/GenBank/DDBJ databases">
        <authorList>
            <person name="Rodrigo-Torres Lidia"/>
            <person name="Arahal R.David."/>
        </authorList>
    </citation>
    <scope>NUCLEOTIDE SEQUENCE [LARGE SCALE GENOMIC DNA]</scope>
    <source>
        <strain evidence="2">CECT 7735</strain>
    </source>
</reference>
<dbReference type="AlphaFoldDB" id="A0A0P1IMG4"/>
<dbReference type="STRING" id="1715693.PH7735_03719"/>
<protein>
    <submittedName>
        <fullName evidence="1">FlgN protein</fullName>
    </submittedName>
</protein>
<dbReference type="GeneID" id="83882692"/>
<organism evidence="1 2">
    <name type="scientific">Shimia thalassica</name>
    <dbReference type="NCBI Taxonomy" id="1715693"/>
    <lineage>
        <taxon>Bacteria</taxon>
        <taxon>Pseudomonadati</taxon>
        <taxon>Pseudomonadota</taxon>
        <taxon>Alphaproteobacteria</taxon>
        <taxon>Rhodobacterales</taxon>
        <taxon>Roseobacteraceae</taxon>
    </lineage>
</organism>
<gene>
    <name evidence="1" type="ORF">PH7735_03719</name>
</gene>
<keyword evidence="2" id="KW-1185">Reference proteome</keyword>
<accession>A0A0P1IMG4</accession>
<dbReference type="RefSeq" id="WP_058312889.1">
    <property type="nucleotide sequence ID" value="NZ_CYTW01000006.1"/>
</dbReference>
<name>A0A0P1IMG4_9RHOB</name>